<dbReference type="SUPFAM" id="SSF141488">
    <property type="entry name" value="YdhA-like"/>
    <property type="match status" value="1"/>
</dbReference>
<keyword evidence="3" id="KW-0564">Palmitate</keyword>
<organism evidence="8 9">
    <name type="scientific">Marinobacterium marinum</name>
    <dbReference type="NCBI Taxonomy" id="2756129"/>
    <lineage>
        <taxon>Bacteria</taxon>
        <taxon>Pseudomonadati</taxon>
        <taxon>Pseudomonadota</taxon>
        <taxon>Gammaproteobacteria</taxon>
        <taxon>Oceanospirillales</taxon>
        <taxon>Oceanospirillaceae</taxon>
        <taxon>Marinobacterium</taxon>
    </lineage>
</organism>
<dbReference type="Gene3D" id="2.40.128.200">
    <property type="match status" value="1"/>
</dbReference>
<comment type="caution">
    <text evidence="8">The sequence shown here is derived from an EMBL/GenBank/DDBJ whole genome shotgun (WGS) entry which is preliminary data.</text>
</comment>
<proteinExistence type="predicted"/>
<dbReference type="InterPro" id="IPR052755">
    <property type="entry name" value="Lysozyme_Inhibitor_LprI"/>
</dbReference>
<accession>A0A7W2AB39</accession>
<evidence type="ECO:0000313" key="8">
    <source>
        <dbReference type="EMBL" id="MBA4502556.1"/>
    </source>
</evidence>
<keyword evidence="2" id="KW-0472">Membrane</keyword>
<dbReference type="Pfam" id="PF09864">
    <property type="entry name" value="MliC"/>
    <property type="match status" value="1"/>
</dbReference>
<dbReference type="Pfam" id="PF07007">
    <property type="entry name" value="LprI"/>
    <property type="match status" value="1"/>
</dbReference>
<dbReference type="InterPro" id="IPR018660">
    <property type="entry name" value="MliC"/>
</dbReference>
<keyword evidence="1 5" id="KW-0732">Signal</keyword>
<evidence type="ECO:0000256" key="5">
    <source>
        <dbReference type="SAM" id="SignalP"/>
    </source>
</evidence>
<dbReference type="InterPro" id="IPR036328">
    <property type="entry name" value="MliC_sf"/>
</dbReference>
<sequence length="281" mass="30684">MFRWLALSLAVASTLGCVASAPKQSVSDRAQPTGSVACTDAWYESVEQRVGTGDGQGHGPDWGSDEWKSVVEFKLGVRGAADMPELSSPAWCGKVEQLLRQRQGTAQGPSFECDADTLSAAEKQVCNSAELSALDRQLGDVYQQSLALTEGQGRKVLQAEQRGWIKGRDECWKSGNPEQCVDSQYRLRIAALQAQYRLVEHSEPVRYQCGGNPGNEFVATYFQTEPSTVIVEHGDSVSLMYNQPAASGAKYQGRNASLWERRGGALIRWGADAPEMECTQK</sequence>
<dbReference type="InterPro" id="IPR009739">
    <property type="entry name" value="LprI-like_N"/>
</dbReference>
<evidence type="ECO:0000259" key="6">
    <source>
        <dbReference type="Pfam" id="PF07007"/>
    </source>
</evidence>
<evidence type="ECO:0000256" key="3">
    <source>
        <dbReference type="ARBA" id="ARBA00023139"/>
    </source>
</evidence>
<dbReference type="PANTHER" id="PTHR37549:SF1">
    <property type="entry name" value="LIPOPROTEIN LPRI"/>
    <property type="match status" value="1"/>
</dbReference>
<evidence type="ECO:0000313" key="9">
    <source>
        <dbReference type="Proteomes" id="UP000538931"/>
    </source>
</evidence>
<dbReference type="GO" id="GO:0005576">
    <property type="term" value="C:extracellular region"/>
    <property type="evidence" value="ECO:0007669"/>
    <property type="project" value="TreeGrafter"/>
</dbReference>
<dbReference type="RefSeq" id="WP_181739474.1">
    <property type="nucleotide sequence ID" value="NZ_JACEMT010000049.1"/>
</dbReference>
<dbReference type="EMBL" id="JACEMT010000049">
    <property type="protein sequence ID" value="MBA4502556.1"/>
    <property type="molecule type" value="Genomic_DNA"/>
</dbReference>
<keyword evidence="4" id="KW-0449">Lipoprotein</keyword>
<dbReference type="Proteomes" id="UP000538931">
    <property type="component" value="Unassembled WGS sequence"/>
</dbReference>
<dbReference type="PROSITE" id="PS51257">
    <property type="entry name" value="PROKAR_LIPOPROTEIN"/>
    <property type="match status" value="1"/>
</dbReference>
<dbReference type="PANTHER" id="PTHR37549">
    <property type="entry name" value="LIPOPROTEIN LPRI"/>
    <property type="match status" value="1"/>
</dbReference>
<gene>
    <name evidence="8" type="ORF">H1S06_09295</name>
</gene>
<dbReference type="Gene3D" id="1.20.1270.180">
    <property type="match status" value="1"/>
</dbReference>
<feature type="chain" id="PRO_5031371960" evidence="5">
    <location>
        <begin position="20"/>
        <end position="281"/>
    </location>
</feature>
<feature type="domain" description="C-type lysozyme inhibitor" evidence="7">
    <location>
        <begin position="207"/>
        <end position="275"/>
    </location>
</feature>
<protein>
    <submittedName>
        <fullName evidence="8">MliC family protein</fullName>
    </submittedName>
</protein>
<evidence type="ECO:0000259" key="7">
    <source>
        <dbReference type="Pfam" id="PF09864"/>
    </source>
</evidence>
<dbReference type="AlphaFoldDB" id="A0A7W2AB39"/>
<reference evidence="8 9" key="1">
    <citation type="submission" date="2020-07" db="EMBL/GenBank/DDBJ databases">
        <title>Bacterium isolated from marien macroalgae.</title>
        <authorList>
            <person name="Zhu K."/>
            <person name="Lu D."/>
            <person name="Du Z."/>
        </authorList>
    </citation>
    <scope>NUCLEOTIDE SEQUENCE [LARGE SCALE GENOMIC DNA]</scope>
    <source>
        <strain evidence="8 9">3-1745</strain>
    </source>
</reference>
<evidence type="ECO:0000256" key="4">
    <source>
        <dbReference type="ARBA" id="ARBA00023288"/>
    </source>
</evidence>
<keyword evidence="9" id="KW-1185">Reference proteome</keyword>
<feature type="signal peptide" evidence="5">
    <location>
        <begin position="1"/>
        <end position="19"/>
    </location>
</feature>
<feature type="domain" description="Lysozyme inhibitor LprI-like N-terminal" evidence="6">
    <location>
        <begin position="113"/>
        <end position="171"/>
    </location>
</feature>
<name>A0A7W2AB39_9GAMM</name>
<evidence type="ECO:0000256" key="1">
    <source>
        <dbReference type="ARBA" id="ARBA00022729"/>
    </source>
</evidence>
<evidence type="ECO:0000256" key="2">
    <source>
        <dbReference type="ARBA" id="ARBA00023136"/>
    </source>
</evidence>